<keyword evidence="1 3" id="KW-0489">Methyltransferase</keyword>
<dbReference type="Gene3D" id="3.40.50.12710">
    <property type="match status" value="1"/>
</dbReference>
<dbReference type="InterPro" id="IPR003788">
    <property type="entry name" value="NDUFAF7"/>
</dbReference>
<dbReference type="InterPro" id="IPR029063">
    <property type="entry name" value="SAM-dependent_MTases_sf"/>
</dbReference>
<evidence type="ECO:0000256" key="1">
    <source>
        <dbReference type="ARBA" id="ARBA00022603"/>
    </source>
</evidence>
<evidence type="ECO:0000313" key="3">
    <source>
        <dbReference type="EMBL" id="VVE64050.1"/>
    </source>
</evidence>
<dbReference type="PANTHER" id="PTHR12049:SF7">
    <property type="entry name" value="PROTEIN ARGININE METHYLTRANSFERASE NDUFAF7, MITOCHONDRIAL"/>
    <property type="match status" value="1"/>
</dbReference>
<dbReference type="GO" id="GO:0035243">
    <property type="term" value="F:protein-arginine omega-N symmetric methyltransferase activity"/>
    <property type="evidence" value="ECO:0007669"/>
    <property type="project" value="TreeGrafter"/>
</dbReference>
<dbReference type="EMBL" id="CABPSQ010000002">
    <property type="protein sequence ID" value="VVE64050.1"/>
    <property type="molecule type" value="Genomic_DNA"/>
</dbReference>
<dbReference type="AlphaFoldDB" id="A0A5E4ZVS2"/>
<reference evidence="3 4" key="1">
    <citation type="submission" date="2019-08" db="EMBL/GenBank/DDBJ databases">
        <authorList>
            <person name="Peeters C."/>
        </authorList>
    </citation>
    <scope>NUCLEOTIDE SEQUENCE [LARGE SCALE GENOMIC DNA]</scope>
    <source>
        <strain evidence="3 4">LMG 31118</strain>
    </source>
</reference>
<accession>A0A5E4ZVS2</accession>
<dbReference type="Pfam" id="PF02636">
    <property type="entry name" value="Methyltransf_28"/>
    <property type="match status" value="1"/>
</dbReference>
<keyword evidence="2 3" id="KW-0808">Transferase</keyword>
<dbReference type="InterPro" id="IPR038375">
    <property type="entry name" value="NDUFAF7_sf"/>
</dbReference>
<proteinExistence type="predicted"/>
<protein>
    <submittedName>
        <fullName evidence="3">SAM-dependent methyltransferase</fullName>
    </submittedName>
</protein>
<dbReference type="Proteomes" id="UP000414136">
    <property type="component" value="Unassembled WGS sequence"/>
</dbReference>
<dbReference type="PANTHER" id="PTHR12049">
    <property type="entry name" value="PROTEIN ARGININE METHYLTRANSFERASE NDUFAF7, MITOCHONDRIAL"/>
    <property type="match status" value="1"/>
</dbReference>
<organism evidence="3 4">
    <name type="scientific">Pandoraea captiosa</name>
    <dbReference type="NCBI Taxonomy" id="2508302"/>
    <lineage>
        <taxon>Bacteria</taxon>
        <taxon>Pseudomonadati</taxon>
        <taxon>Pseudomonadota</taxon>
        <taxon>Betaproteobacteria</taxon>
        <taxon>Burkholderiales</taxon>
        <taxon>Burkholderiaceae</taxon>
        <taxon>Pandoraea</taxon>
    </lineage>
</organism>
<keyword evidence="4" id="KW-1185">Reference proteome</keyword>
<gene>
    <name evidence="3" type="ORF">PCA31118_01475</name>
</gene>
<dbReference type="GO" id="GO:0032259">
    <property type="term" value="P:methylation"/>
    <property type="evidence" value="ECO:0007669"/>
    <property type="project" value="UniProtKB-KW"/>
</dbReference>
<sequence>MAWCDTDRRLTLTGSVARIAHATADIAKTGEKLAKSIENREKSAQKSSILPADALISSIAASLHRLRYNARMNQVAPKPHSLPVPETDALEHSRRLTAYLADAIAASGGWLPFDRFMELALYAPGLGYYAAGAAKFGRLAADGSDFVTAPELTPFFARTLARQLGEIFEQTGDARVLEFGAGSGRLAADLLLALEAEGTPCEQYSIMELSGELRARQRDTIEKAAPHLLDRVTWLDQLPDAFHGVMLGNEVLDAMPVRLWARRPDEKGQPHWFERGVVLTQEGFAWEERLYTGPLPDALTALDDLPPTQEYLTETHEAGAAFVRSVAPLLARGVLLLIDYGFPAREYYHAQRAGGTLMCHYRHHAHDDPFYYPGLQDITAHVEFSGIADAGVEAGLDLLGFTSQARFLMNAGIVDLMSALDPTDPKTFLPAASAAQKLLSEAEMGELFKVIAFGRGMDEWAGLIGFANGDRSHAL</sequence>
<evidence type="ECO:0000313" key="4">
    <source>
        <dbReference type="Proteomes" id="UP000414136"/>
    </source>
</evidence>
<dbReference type="SUPFAM" id="SSF53335">
    <property type="entry name" value="S-adenosyl-L-methionine-dependent methyltransferases"/>
    <property type="match status" value="1"/>
</dbReference>
<name>A0A5E4ZVS2_9BURK</name>
<evidence type="ECO:0000256" key="2">
    <source>
        <dbReference type="ARBA" id="ARBA00022679"/>
    </source>
</evidence>